<dbReference type="OrthoDB" id="1523883at2759"/>
<dbReference type="SUPFAM" id="SSF53335">
    <property type="entry name" value="S-adenosyl-L-methionine-dependent methyltransferases"/>
    <property type="match status" value="1"/>
</dbReference>
<organism evidence="5 6">
    <name type="scientific">Trema orientale</name>
    <name type="common">Charcoal tree</name>
    <name type="synonym">Celtis orientalis</name>
    <dbReference type="NCBI Taxonomy" id="63057"/>
    <lineage>
        <taxon>Eukaryota</taxon>
        <taxon>Viridiplantae</taxon>
        <taxon>Streptophyta</taxon>
        <taxon>Embryophyta</taxon>
        <taxon>Tracheophyta</taxon>
        <taxon>Spermatophyta</taxon>
        <taxon>Magnoliopsida</taxon>
        <taxon>eudicotyledons</taxon>
        <taxon>Gunneridae</taxon>
        <taxon>Pentapetalae</taxon>
        <taxon>rosids</taxon>
        <taxon>fabids</taxon>
        <taxon>Rosales</taxon>
        <taxon>Cannabaceae</taxon>
        <taxon>Trema</taxon>
    </lineage>
</organism>
<dbReference type="AlphaFoldDB" id="A0A2P5EMT3"/>
<evidence type="ECO:0000256" key="4">
    <source>
        <dbReference type="ARBA" id="ARBA00022842"/>
    </source>
</evidence>
<sequence>MSGCTDATAESHPMNGGDGTYSYTHNSNFQKSATNVASSMINRAVIDKLELSKLFSFTSSNNTFRIADLGCSIGPNTFIAMQNILEAVQQKYLHSQHQNSSSQMLEFQVFFNDHETNDFNTLFSSLPAKRQYFIAAVPGSFHGRLFPNSSLHFVHSSLALHWLSTIPKELLDRTSPAWNRRRIHYTSAPDEVYKAYQYQFAKDMIKFLDARARELVVGGLMVLIMPAVPNSVPLSHMPLGVVYDLLGCALMDMTREGWISEAQVDSFNLPVYVVSPKEMRELVDGNGCFSIQMMELIKPMSSVHDGQITARAITMHLRAAMEGIITKHFGGDIIDELFNRFYMKIEELSDQLQPRSKEGTQLFLVLERK</sequence>
<dbReference type="GO" id="GO:0032259">
    <property type="term" value="P:methylation"/>
    <property type="evidence" value="ECO:0007669"/>
    <property type="project" value="UniProtKB-KW"/>
</dbReference>
<keyword evidence="2 5" id="KW-0808">Transferase</keyword>
<dbReference type="InterPro" id="IPR029063">
    <property type="entry name" value="SAM-dependent_MTases_sf"/>
</dbReference>
<protein>
    <submittedName>
        <fullName evidence="5">SAM dependent carboxyl methyltransferase</fullName>
    </submittedName>
</protein>
<keyword evidence="3" id="KW-0479">Metal-binding</keyword>
<dbReference type="GO" id="GO:0046872">
    <property type="term" value="F:metal ion binding"/>
    <property type="evidence" value="ECO:0007669"/>
    <property type="project" value="UniProtKB-KW"/>
</dbReference>
<keyword evidence="4" id="KW-0460">Magnesium</keyword>
<dbReference type="PANTHER" id="PTHR31009">
    <property type="entry name" value="S-ADENOSYL-L-METHIONINE:CARBOXYL METHYLTRANSFERASE FAMILY PROTEIN"/>
    <property type="match status" value="1"/>
</dbReference>
<keyword evidence="1 5" id="KW-0489">Methyltransferase</keyword>
<dbReference type="InterPro" id="IPR005299">
    <property type="entry name" value="MeTrfase_7"/>
</dbReference>
<dbReference type="Pfam" id="PF03492">
    <property type="entry name" value="Methyltransf_7"/>
    <property type="match status" value="1"/>
</dbReference>
<accession>A0A2P5EMT3</accession>
<reference evidence="6" key="1">
    <citation type="submission" date="2016-06" db="EMBL/GenBank/DDBJ databases">
        <title>Parallel loss of symbiosis genes in relatives of nitrogen-fixing non-legume Parasponia.</title>
        <authorList>
            <person name="Van Velzen R."/>
            <person name="Holmer R."/>
            <person name="Bu F."/>
            <person name="Rutten L."/>
            <person name="Van Zeijl A."/>
            <person name="Liu W."/>
            <person name="Santuari L."/>
            <person name="Cao Q."/>
            <person name="Sharma T."/>
            <person name="Shen D."/>
            <person name="Roswanjaya Y."/>
            <person name="Wardhani T."/>
            <person name="Kalhor M.S."/>
            <person name="Jansen J."/>
            <person name="Van den Hoogen J."/>
            <person name="Gungor B."/>
            <person name="Hartog M."/>
            <person name="Hontelez J."/>
            <person name="Verver J."/>
            <person name="Yang W.-C."/>
            <person name="Schijlen E."/>
            <person name="Repin R."/>
            <person name="Schilthuizen M."/>
            <person name="Schranz E."/>
            <person name="Heidstra R."/>
            <person name="Miyata K."/>
            <person name="Fedorova E."/>
            <person name="Kohlen W."/>
            <person name="Bisseling T."/>
            <person name="Smit S."/>
            <person name="Geurts R."/>
        </authorList>
    </citation>
    <scope>NUCLEOTIDE SEQUENCE [LARGE SCALE GENOMIC DNA]</scope>
    <source>
        <strain evidence="6">cv. RG33-2</strain>
    </source>
</reference>
<evidence type="ECO:0000256" key="3">
    <source>
        <dbReference type="ARBA" id="ARBA00022723"/>
    </source>
</evidence>
<dbReference type="InParanoid" id="A0A2P5EMT3"/>
<dbReference type="InterPro" id="IPR042086">
    <property type="entry name" value="MeTrfase_capping"/>
</dbReference>
<gene>
    <name evidence="5" type="ORF">TorRG33x02_174040</name>
</gene>
<evidence type="ECO:0000313" key="6">
    <source>
        <dbReference type="Proteomes" id="UP000237000"/>
    </source>
</evidence>
<evidence type="ECO:0000256" key="2">
    <source>
        <dbReference type="ARBA" id="ARBA00022679"/>
    </source>
</evidence>
<comment type="caution">
    <text evidence="5">The sequence shown here is derived from an EMBL/GenBank/DDBJ whole genome shotgun (WGS) entry which is preliminary data.</text>
</comment>
<dbReference type="GO" id="GO:0008168">
    <property type="term" value="F:methyltransferase activity"/>
    <property type="evidence" value="ECO:0007669"/>
    <property type="project" value="UniProtKB-KW"/>
</dbReference>
<dbReference type="EMBL" id="JXTC01000125">
    <property type="protein sequence ID" value="PON86878.1"/>
    <property type="molecule type" value="Genomic_DNA"/>
</dbReference>
<dbReference type="Gene3D" id="1.10.1200.270">
    <property type="entry name" value="Methyltransferase, alpha-helical capping domain"/>
    <property type="match status" value="1"/>
</dbReference>
<dbReference type="Proteomes" id="UP000237000">
    <property type="component" value="Unassembled WGS sequence"/>
</dbReference>
<name>A0A2P5EMT3_TREOI</name>
<keyword evidence="6" id="KW-1185">Reference proteome</keyword>
<dbReference type="Gene3D" id="3.40.50.150">
    <property type="entry name" value="Vaccinia Virus protein VP39"/>
    <property type="match status" value="1"/>
</dbReference>
<evidence type="ECO:0000313" key="5">
    <source>
        <dbReference type="EMBL" id="PON86878.1"/>
    </source>
</evidence>
<proteinExistence type="predicted"/>
<evidence type="ECO:0000256" key="1">
    <source>
        <dbReference type="ARBA" id="ARBA00022603"/>
    </source>
</evidence>